<dbReference type="Proteomes" id="UP001412067">
    <property type="component" value="Unassembled WGS sequence"/>
</dbReference>
<organism evidence="1 2">
    <name type="scientific">Platanthera guangdongensis</name>
    <dbReference type="NCBI Taxonomy" id="2320717"/>
    <lineage>
        <taxon>Eukaryota</taxon>
        <taxon>Viridiplantae</taxon>
        <taxon>Streptophyta</taxon>
        <taxon>Embryophyta</taxon>
        <taxon>Tracheophyta</taxon>
        <taxon>Spermatophyta</taxon>
        <taxon>Magnoliopsida</taxon>
        <taxon>Liliopsida</taxon>
        <taxon>Asparagales</taxon>
        <taxon>Orchidaceae</taxon>
        <taxon>Orchidoideae</taxon>
        <taxon>Orchideae</taxon>
        <taxon>Orchidinae</taxon>
        <taxon>Platanthera</taxon>
    </lineage>
</organism>
<name>A0ABR2MCG2_9ASPA</name>
<gene>
    <name evidence="1" type="ORF">KSP40_PGU007989</name>
</gene>
<evidence type="ECO:0000313" key="1">
    <source>
        <dbReference type="EMBL" id="KAK8961874.1"/>
    </source>
</evidence>
<accession>A0ABR2MCG2</accession>
<proteinExistence type="predicted"/>
<dbReference type="PANTHER" id="PTHR31071">
    <property type="entry name" value="GB|AAF24581.1"/>
    <property type="match status" value="1"/>
</dbReference>
<protein>
    <submittedName>
        <fullName evidence="1">Uncharacterized protein</fullName>
    </submittedName>
</protein>
<evidence type="ECO:0000313" key="2">
    <source>
        <dbReference type="Proteomes" id="UP001412067"/>
    </source>
</evidence>
<dbReference type="PANTHER" id="PTHR31071:SF2">
    <property type="entry name" value="ACTIN CYTOSKELETON-REGULATORY COMPLEX PAN-LIKE PROTEIN"/>
    <property type="match status" value="1"/>
</dbReference>
<comment type="caution">
    <text evidence="1">The sequence shown here is derived from an EMBL/GenBank/DDBJ whole genome shotgun (WGS) entry which is preliminary data.</text>
</comment>
<dbReference type="EMBL" id="JBBWWR010000009">
    <property type="protein sequence ID" value="KAK8961874.1"/>
    <property type="molecule type" value="Genomic_DNA"/>
</dbReference>
<reference evidence="1 2" key="1">
    <citation type="journal article" date="2022" name="Nat. Plants">
        <title>Genomes of leafy and leafless Platanthera orchids illuminate the evolution of mycoheterotrophy.</title>
        <authorList>
            <person name="Li M.H."/>
            <person name="Liu K.W."/>
            <person name="Li Z."/>
            <person name="Lu H.C."/>
            <person name="Ye Q.L."/>
            <person name="Zhang D."/>
            <person name="Wang J.Y."/>
            <person name="Li Y.F."/>
            <person name="Zhong Z.M."/>
            <person name="Liu X."/>
            <person name="Yu X."/>
            <person name="Liu D.K."/>
            <person name="Tu X.D."/>
            <person name="Liu B."/>
            <person name="Hao Y."/>
            <person name="Liao X.Y."/>
            <person name="Jiang Y.T."/>
            <person name="Sun W.H."/>
            <person name="Chen J."/>
            <person name="Chen Y.Q."/>
            <person name="Ai Y."/>
            <person name="Zhai J.W."/>
            <person name="Wu S.S."/>
            <person name="Zhou Z."/>
            <person name="Hsiao Y.Y."/>
            <person name="Wu W.L."/>
            <person name="Chen Y.Y."/>
            <person name="Lin Y.F."/>
            <person name="Hsu J.L."/>
            <person name="Li C.Y."/>
            <person name="Wang Z.W."/>
            <person name="Zhao X."/>
            <person name="Zhong W.Y."/>
            <person name="Ma X.K."/>
            <person name="Ma L."/>
            <person name="Huang J."/>
            <person name="Chen G.Z."/>
            <person name="Huang M.Z."/>
            <person name="Huang L."/>
            <person name="Peng D.H."/>
            <person name="Luo Y.B."/>
            <person name="Zou S.Q."/>
            <person name="Chen S.P."/>
            <person name="Lan S."/>
            <person name="Tsai W.C."/>
            <person name="Van de Peer Y."/>
            <person name="Liu Z.J."/>
        </authorList>
    </citation>
    <scope>NUCLEOTIDE SEQUENCE [LARGE SCALE GENOMIC DNA]</scope>
    <source>
        <strain evidence="1">Lor288</strain>
    </source>
</reference>
<dbReference type="InterPro" id="IPR043424">
    <property type="entry name" value="BLT-like"/>
</dbReference>
<sequence>MRRIEEKKVSWRRKEHMKIKSIVEAMKFELNRERKGTQRLKKLNFKLLNELTVAKLSPKRIWQEYERERKAHAILNDICNEMANEIGDNEAEVVAMKSESAKNNKELEGIEERPMKRYGNMMFDGNCGAEDERCWEIVALEEEQGSSKSPGGSEPSVNGWFVNSQALVWSTEVSEICSAATRLSRKKGSSMSRLWKSLGANKADDFKKKSSGSPYLQKPHAMNEQDLMVKLMEEGIQSQKVQIRQILREKI</sequence>
<keyword evidence="2" id="KW-1185">Reference proteome</keyword>